<dbReference type="AlphaFoldDB" id="A0A238X3B0"/>
<reference evidence="4" key="1">
    <citation type="submission" date="2017-06" db="EMBL/GenBank/DDBJ databases">
        <authorList>
            <person name="Varghese N."/>
            <person name="Submissions S."/>
        </authorList>
    </citation>
    <scope>NUCLEOTIDE SEQUENCE [LARGE SCALE GENOMIC DNA]</scope>
    <source>
        <strain evidence="4">DSM 27993</strain>
    </source>
</reference>
<keyword evidence="1" id="KW-0472">Membrane</keyword>
<organism evidence="3 4">
    <name type="scientific">Lutibacter flavus</name>
    <dbReference type="NCBI Taxonomy" id="691689"/>
    <lineage>
        <taxon>Bacteria</taxon>
        <taxon>Pseudomonadati</taxon>
        <taxon>Bacteroidota</taxon>
        <taxon>Flavobacteriia</taxon>
        <taxon>Flavobacteriales</taxon>
        <taxon>Flavobacteriaceae</taxon>
        <taxon>Lutibacter</taxon>
    </lineage>
</organism>
<accession>A0A238X3B0</accession>
<proteinExistence type="predicted"/>
<name>A0A238X3B0_9FLAO</name>
<gene>
    <name evidence="3" type="ORF">SAMN04488111_1540</name>
</gene>
<dbReference type="Pfam" id="PF13568">
    <property type="entry name" value="OMP_b-brl_2"/>
    <property type="match status" value="1"/>
</dbReference>
<dbReference type="EMBL" id="FZNX01000002">
    <property type="protein sequence ID" value="SNR53495.1"/>
    <property type="molecule type" value="Genomic_DNA"/>
</dbReference>
<protein>
    <submittedName>
        <fullName evidence="3">Outer membrane protein beta-barrel domain-containing protein</fullName>
    </submittedName>
</protein>
<feature type="transmembrane region" description="Helical" evidence="1">
    <location>
        <begin position="45"/>
        <end position="68"/>
    </location>
</feature>
<evidence type="ECO:0000259" key="2">
    <source>
        <dbReference type="Pfam" id="PF13568"/>
    </source>
</evidence>
<dbReference type="InterPro" id="IPR025665">
    <property type="entry name" value="Beta-barrel_OMP_2"/>
</dbReference>
<evidence type="ECO:0000313" key="3">
    <source>
        <dbReference type="EMBL" id="SNR53495.1"/>
    </source>
</evidence>
<evidence type="ECO:0000256" key="1">
    <source>
        <dbReference type="SAM" id="Phobius"/>
    </source>
</evidence>
<keyword evidence="1" id="KW-1133">Transmembrane helix</keyword>
<keyword evidence="1" id="KW-0812">Transmembrane</keyword>
<sequence>MRDYKSIDRIFQENLKDLEVFPPNKSWDMIEKNLGTVSRKKRFPIWWKFVSVAALLILLFTIGTIYLIPENNFSKNFLKLKSNNDTVVDRNDSINLIIAKKDLEIKDLNDRLETRKVLSNESEGIVSDMNDNNTNDLLEQTTFKNNSKDNSILADALNLPLSNKKNKKVVNKDVSNGKITVATIFAPIYINSLGDGSGIDSQFKDSRASGNSSYSYGVKFAYELNSKFSVQSGINLINLGYKTNNVYVTPGVSVLGFSNLSTIPIASKSQNIPTAKQNELNLDDPNKGSLNQVFGYVEIPVEIKYSVTDGKLGVNLVGGFSTLLLNRDEVFIETGSFTQSLGSSNNLRSINFSGNIGVDVDYSIKKNLYINISPMFKMQTNTFSKNSGSVQPYYLGVYTGLNYKF</sequence>
<evidence type="ECO:0000313" key="4">
    <source>
        <dbReference type="Proteomes" id="UP000198412"/>
    </source>
</evidence>
<dbReference type="OrthoDB" id="1113942at2"/>
<keyword evidence="4" id="KW-1185">Reference proteome</keyword>
<dbReference type="RefSeq" id="WP_089377852.1">
    <property type="nucleotide sequence ID" value="NZ_FZNX01000002.1"/>
</dbReference>
<dbReference type="Proteomes" id="UP000198412">
    <property type="component" value="Unassembled WGS sequence"/>
</dbReference>
<feature type="domain" description="Outer membrane protein beta-barrel" evidence="2">
    <location>
        <begin position="211"/>
        <end position="371"/>
    </location>
</feature>